<organism evidence="5 6">
    <name type="scientific">Polynucleobacter antarcticus</name>
    <dbReference type="NCBI Taxonomy" id="1743162"/>
    <lineage>
        <taxon>Bacteria</taxon>
        <taxon>Pseudomonadati</taxon>
        <taxon>Pseudomonadota</taxon>
        <taxon>Betaproteobacteria</taxon>
        <taxon>Burkholderiales</taxon>
        <taxon>Burkholderiaceae</taxon>
        <taxon>Polynucleobacter</taxon>
    </lineage>
</organism>
<dbReference type="Proteomes" id="UP000500806">
    <property type="component" value="Chromosome"/>
</dbReference>
<dbReference type="SUPFAM" id="SSF53850">
    <property type="entry name" value="Periplasmic binding protein-like II"/>
    <property type="match status" value="1"/>
</dbReference>
<dbReference type="PROSITE" id="PS51257">
    <property type="entry name" value="PROKAR_LIPOPROTEIN"/>
    <property type="match status" value="1"/>
</dbReference>
<evidence type="ECO:0000256" key="2">
    <source>
        <dbReference type="SAM" id="SignalP"/>
    </source>
</evidence>
<gene>
    <name evidence="5" type="ORF">DCO16_04275</name>
</gene>
<dbReference type="PANTHER" id="PTHR35936">
    <property type="entry name" value="MEMBRANE-BOUND LYTIC MUREIN TRANSGLYCOSYLASE F"/>
    <property type="match status" value="1"/>
</dbReference>
<dbReference type="GO" id="GO:0015276">
    <property type="term" value="F:ligand-gated monoatomic ion channel activity"/>
    <property type="evidence" value="ECO:0007669"/>
    <property type="project" value="InterPro"/>
</dbReference>
<evidence type="ECO:0000259" key="4">
    <source>
        <dbReference type="SMART" id="SM00079"/>
    </source>
</evidence>
<dbReference type="AlphaFoldDB" id="A0A6M9PTZ4"/>
<dbReference type="EMBL" id="CP028941">
    <property type="protein sequence ID" value="QKM62347.1"/>
    <property type="molecule type" value="Genomic_DNA"/>
</dbReference>
<feature type="signal peptide" evidence="2">
    <location>
        <begin position="1"/>
        <end position="21"/>
    </location>
</feature>
<dbReference type="InterPro" id="IPR001320">
    <property type="entry name" value="Iontro_rcpt_C"/>
</dbReference>
<proteinExistence type="predicted"/>
<dbReference type="SMART" id="SM00079">
    <property type="entry name" value="PBPe"/>
    <property type="match status" value="1"/>
</dbReference>
<feature type="chain" id="PRO_5027006103" evidence="2">
    <location>
        <begin position="22"/>
        <end position="250"/>
    </location>
</feature>
<keyword evidence="6" id="KW-1185">Reference proteome</keyword>
<dbReference type="PANTHER" id="PTHR35936:SF36">
    <property type="entry name" value="ABC TRANSPORTER ARGININE-BINDING PROTEIN 1"/>
    <property type="match status" value="1"/>
</dbReference>
<evidence type="ECO:0000313" key="6">
    <source>
        <dbReference type="Proteomes" id="UP000500806"/>
    </source>
</evidence>
<sequence length="250" mass="28045">MKRFLLALTASILALSILACSKTPDSKEIKVAVSPASPPMLFDDKGQTVGVDMDIFQGYCQSRGCTLKVTPYDWAGMLGAVSSGQADVAFSGISITDKRKEAMDFSQPYYDNAWHLVSTKKKNIQITDLNQLKKYTIGYPRGMAYDDLIKNDLEPKGYYSLSKVKLYPSYAEVITDLQNGNLDLAFIEEPVFLNYQNKLDLPIQSSYVFTGFDKLGFAFAKGSKLRDDFDKYLNEIGPEKIKAILDKWMK</sequence>
<evidence type="ECO:0000256" key="1">
    <source>
        <dbReference type="ARBA" id="ARBA00022729"/>
    </source>
</evidence>
<name>A0A6M9PTZ4_9BURK</name>
<protein>
    <submittedName>
        <fullName evidence="5">Amino acid-binding protein</fullName>
    </submittedName>
</protein>
<dbReference type="InterPro" id="IPR001638">
    <property type="entry name" value="Solute-binding_3/MltF_N"/>
</dbReference>
<dbReference type="RefSeq" id="WP_173942499.1">
    <property type="nucleotide sequence ID" value="NZ_CBCSCD010000004.1"/>
</dbReference>
<accession>A0A6M9PTZ4</accession>
<feature type="domain" description="Solute-binding protein family 3/N-terminal" evidence="3">
    <location>
        <begin position="28"/>
        <end position="250"/>
    </location>
</feature>
<evidence type="ECO:0000313" key="5">
    <source>
        <dbReference type="EMBL" id="QKM62347.1"/>
    </source>
</evidence>
<keyword evidence="1 2" id="KW-0732">Signal</keyword>
<reference evidence="5 6" key="1">
    <citation type="submission" date="2018-04" db="EMBL/GenBank/DDBJ databases">
        <title>Polynucleobacter sp. LimPoW16 genome.</title>
        <authorList>
            <person name="Hahn M.W."/>
        </authorList>
    </citation>
    <scope>NUCLEOTIDE SEQUENCE [LARGE SCALE GENOMIC DNA]</scope>
    <source>
        <strain evidence="5 6">LimPoW16</strain>
    </source>
</reference>
<dbReference type="Pfam" id="PF00497">
    <property type="entry name" value="SBP_bac_3"/>
    <property type="match status" value="1"/>
</dbReference>
<dbReference type="Gene3D" id="3.40.190.10">
    <property type="entry name" value="Periplasmic binding protein-like II"/>
    <property type="match status" value="2"/>
</dbReference>
<feature type="domain" description="Ionotropic glutamate receptor C-terminal" evidence="4">
    <location>
        <begin position="28"/>
        <end position="250"/>
    </location>
</feature>
<dbReference type="SMART" id="SM00062">
    <property type="entry name" value="PBPb"/>
    <property type="match status" value="1"/>
</dbReference>
<evidence type="ECO:0000259" key="3">
    <source>
        <dbReference type="SMART" id="SM00062"/>
    </source>
</evidence>
<dbReference type="GO" id="GO:0016020">
    <property type="term" value="C:membrane"/>
    <property type="evidence" value="ECO:0007669"/>
    <property type="project" value="InterPro"/>
</dbReference>
<dbReference type="KEGG" id="pani:DCO16_04275"/>